<reference evidence="2 3" key="1">
    <citation type="journal article" date="2016" name="Nat. Commun.">
        <title>Thousands of microbial genomes shed light on interconnected biogeochemical processes in an aquifer system.</title>
        <authorList>
            <person name="Anantharaman K."/>
            <person name="Brown C.T."/>
            <person name="Hug L.A."/>
            <person name="Sharon I."/>
            <person name="Castelle C.J."/>
            <person name="Probst A.J."/>
            <person name="Thomas B.C."/>
            <person name="Singh A."/>
            <person name="Wilkins M.J."/>
            <person name="Karaoz U."/>
            <person name="Brodie E.L."/>
            <person name="Williams K.H."/>
            <person name="Hubbard S.S."/>
            <person name="Banfield J.F."/>
        </authorList>
    </citation>
    <scope>NUCLEOTIDE SEQUENCE [LARGE SCALE GENOMIC DNA]</scope>
</reference>
<dbReference type="PANTHER" id="PTHR43591">
    <property type="entry name" value="METHYLTRANSFERASE"/>
    <property type="match status" value="1"/>
</dbReference>
<sequence length="299" mass="34978">MKPIEKKTRQIFHKIHVEQAKDELTFKRLVELLSPKYLKVPDNFFFGKICLDAGCGSNANATYSMLNAGAAKVYAFDLDKSIFKTVPKMLKGFEKRYELAVGNVLKINFPDNFFDFTHCSGVLHHTTDAFKGIRELARVTKKGGMLYIYIHGQGGLMREVVNFLRDKYKKDKNYKRLIDNIDEKFFWELWDWMVSEMAKHGDKLGESIPKDVMRQLLNKDLALSVKDRFTAPISHDFTEKELRELLKGEGFIKIERLTRYPNNANIRRFLSPFYNRYDHKFSRIFYGEGNMQLKAIKKS</sequence>
<name>A0A1F8FBU9_9BACT</name>
<dbReference type="CDD" id="cd02440">
    <property type="entry name" value="AdoMet_MTases"/>
    <property type="match status" value="1"/>
</dbReference>
<accession>A0A1F8FBU9</accession>
<dbReference type="GO" id="GO:0008757">
    <property type="term" value="F:S-adenosylmethionine-dependent methyltransferase activity"/>
    <property type="evidence" value="ECO:0007669"/>
    <property type="project" value="InterPro"/>
</dbReference>
<evidence type="ECO:0000313" key="3">
    <source>
        <dbReference type="Proteomes" id="UP000177167"/>
    </source>
</evidence>
<organism evidence="2 3">
    <name type="scientific">Candidatus Yanofskybacteria bacterium RIFCSPHIGHO2_02_FULL_41_11</name>
    <dbReference type="NCBI Taxonomy" id="1802675"/>
    <lineage>
        <taxon>Bacteria</taxon>
        <taxon>Candidatus Yanofskyibacteriota</taxon>
    </lineage>
</organism>
<dbReference type="Proteomes" id="UP000177167">
    <property type="component" value="Unassembled WGS sequence"/>
</dbReference>
<dbReference type="SUPFAM" id="SSF53335">
    <property type="entry name" value="S-adenosyl-L-methionine-dependent methyltransferases"/>
    <property type="match status" value="1"/>
</dbReference>
<protein>
    <recommendedName>
        <fullName evidence="1">Methyltransferase type 11 domain-containing protein</fullName>
    </recommendedName>
</protein>
<dbReference type="AlphaFoldDB" id="A0A1F8FBU9"/>
<dbReference type="InterPro" id="IPR029063">
    <property type="entry name" value="SAM-dependent_MTases_sf"/>
</dbReference>
<evidence type="ECO:0000313" key="2">
    <source>
        <dbReference type="EMBL" id="OGN10607.1"/>
    </source>
</evidence>
<dbReference type="Pfam" id="PF08241">
    <property type="entry name" value="Methyltransf_11"/>
    <property type="match status" value="1"/>
</dbReference>
<evidence type="ECO:0000259" key="1">
    <source>
        <dbReference type="Pfam" id="PF08241"/>
    </source>
</evidence>
<dbReference type="InterPro" id="IPR013216">
    <property type="entry name" value="Methyltransf_11"/>
</dbReference>
<feature type="domain" description="Methyltransferase type 11" evidence="1">
    <location>
        <begin position="51"/>
        <end position="148"/>
    </location>
</feature>
<gene>
    <name evidence="2" type="ORF">A3J46_05360</name>
</gene>
<dbReference type="Gene3D" id="3.40.50.150">
    <property type="entry name" value="Vaccinia Virus protein VP39"/>
    <property type="match status" value="1"/>
</dbReference>
<comment type="caution">
    <text evidence="2">The sequence shown here is derived from an EMBL/GenBank/DDBJ whole genome shotgun (WGS) entry which is preliminary data.</text>
</comment>
<proteinExistence type="predicted"/>
<dbReference type="EMBL" id="MGJP01000003">
    <property type="protein sequence ID" value="OGN10607.1"/>
    <property type="molecule type" value="Genomic_DNA"/>
</dbReference>